<dbReference type="PANTHER" id="PTHR42973">
    <property type="entry name" value="BINDING OXIDOREDUCTASE, PUTATIVE (AFU_ORTHOLOGUE AFUA_1G17690)-RELATED"/>
    <property type="match status" value="1"/>
</dbReference>
<evidence type="ECO:0000313" key="7">
    <source>
        <dbReference type="EMBL" id="MBC5835384.1"/>
    </source>
</evidence>
<evidence type="ECO:0000256" key="3">
    <source>
        <dbReference type="ARBA" id="ARBA00022630"/>
    </source>
</evidence>
<name>A0ABR7J0K7_9FLAO</name>
<evidence type="ECO:0000259" key="6">
    <source>
        <dbReference type="Pfam" id="PF08031"/>
    </source>
</evidence>
<keyword evidence="8" id="KW-1185">Reference proteome</keyword>
<dbReference type="InterPro" id="IPR036318">
    <property type="entry name" value="FAD-bd_PCMH-like_sf"/>
</dbReference>
<reference evidence="7 8" key="1">
    <citation type="submission" date="2020-08" db="EMBL/GenBank/DDBJ databases">
        <title>Description of novel Flavobacterium F-408 isolate.</title>
        <authorList>
            <person name="Saticioglu I.B."/>
            <person name="Duman M."/>
            <person name="Altun S."/>
        </authorList>
    </citation>
    <scope>NUCLEOTIDE SEQUENCE [LARGE SCALE GENOMIC DNA]</scope>
    <source>
        <strain evidence="7 8">F-408</strain>
    </source>
</reference>
<evidence type="ECO:0000313" key="8">
    <source>
        <dbReference type="Proteomes" id="UP000605990"/>
    </source>
</evidence>
<dbReference type="SUPFAM" id="SSF56176">
    <property type="entry name" value="FAD-binding/transporter-associated domain-like"/>
    <property type="match status" value="1"/>
</dbReference>
<evidence type="ECO:0000256" key="5">
    <source>
        <dbReference type="ARBA" id="ARBA00023002"/>
    </source>
</evidence>
<dbReference type="InterPro" id="IPR050416">
    <property type="entry name" value="FAD-linked_Oxidoreductase"/>
</dbReference>
<keyword evidence="3" id="KW-0285">Flavoprotein</keyword>
<gene>
    <name evidence="7" type="ORF">H8R27_10865</name>
</gene>
<evidence type="ECO:0000256" key="2">
    <source>
        <dbReference type="ARBA" id="ARBA00005466"/>
    </source>
</evidence>
<evidence type="ECO:0000256" key="1">
    <source>
        <dbReference type="ARBA" id="ARBA00001974"/>
    </source>
</evidence>
<keyword evidence="4" id="KW-0274">FAD</keyword>
<dbReference type="InterPro" id="IPR012951">
    <property type="entry name" value="BBE"/>
</dbReference>
<sequence length="421" mass="48356">MNCEHLKGATMILGDGSEVRVDEDPKDGHVPELLWALRGGGGLSYGIVTELRIQTFDLPKELIKFELHWNHYDDKEKYPKDDFPTLEILKTWEEVIKSENTSKLIGTNFKINGRPTVDEFDYKKISHGCCMYGYWEGNCDELVTFVYEWFKNVLPMGIHIDGEGGVHTEPFEKYIPLVSSKTPLTAPVKGPEINFKIKTAKEFYINKNGLMSSWDRESFAKTQEKIKAKTRVKGKEAATLSGVPIPPDLDDPAPHKITSRFVNHEGLNDEGYKQFLLSLTSSLIQPENRGLGIFTYVTLGAIVGDYYNSKIGKNNPTAFPYKDKLYTIQYQAWWNETNYEKIDPSHFQNDSVYENTNRAMDWIDVARNFNIPNTSGSFISFKDNSIPTSVYFDKNYDKLKKIKINFSKDPYNHFRTRKTII</sequence>
<protein>
    <submittedName>
        <fullName evidence="7">FAD-binding oxidoreductase</fullName>
    </submittedName>
</protein>
<feature type="domain" description="Berberine/berberine-like" evidence="6">
    <location>
        <begin position="377"/>
        <end position="420"/>
    </location>
</feature>
<dbReference type="Pfam" id="PF08031">
    <property type="entry name" value="BBE"/>
    <property type="match status" value="1"/>
</dbReference>
<comment type="cofactor">
    <cofactor evidence="1">
        <name>FAD</name>
        <dbReference type="ChEBI" id="CHEBI:57692"/>
    </cofactor>
</comment>
<keyword evidence="5" id="KW-0560">Oxidoreductase</keyword>
<organism evidence="7 8">
    <name type="scientific">Flavobacterium bernardetii</name>
    <dbReference type="NCBI Taxonomy" id="2813823"/>
    <lineage>
        <taxon>Bacteria</taxon>
        <taxon>Pseudomonadati</taxon>
        <taxon>Bacteroidota</taxon>
        <taxon>Flavobacteriia</taxon>
        <taxon>Flavobacteriales</taxon>
        <taxon>Flavobacteriaceae</taxon>
        <taxon>Flavobacterium</taxon>
    </lineage>
</organism>
<evidence type="ECO:0000256" key="4">
    <source>
        <dbReference type="ARBA" id="ARBA00022827"/>
    </source>
</evidence>
<dbReference type="EMBL" id="JACRUN010000006">
    <property type="protein sequence ID" value="MBC5835384.1"/>
    <property type="molecule type" value="Genomic_DNA"/>
</dbReference>
<dbReference type="Proteomes" id="UP000605990">
    <property type="component" value="Unassembled WGS sequence"/>
</dbReference>
<accession>A0ABR7J0K7</accession>
<dbReference type="Gene3D" id="3.30.465.10">
    <property type="match status" value="2"/>
</dbReference>
<dbReference type="InterPro" id="IPR016169">
    <property type="entry name" value="FAD-bd_PCMH_sub2"/>
</dbReference>
<proteinExistence type="inferred from homology"/>
<comment type="caution">
    <text evidence="7">The sequence shown here is derived from an EMBL/GenBank/DDBJ whole genome shotgun (WGS) entry which is preliminary data.</text>
</comment>
<dbReference type="PANTHER" id="PTHR42973:SF39">
    <property type="entry name" value="FAD-BINDING PCMH-TYPE DOMAIN-CONTAINING PROTEIN"/>
    <property type="match status" value="1"/>
</dbReference>
<dbReference type="Gene3D" id="3.40.462.20">
    <property type="match status" value="2"/>
</dbReference>
<comment type="similarity">
    <text evidence="2">Belongs to the oxygen-dependent FAD-linked oxidoreductase family.</text>
</comment>